<organism evidence="8 9">
    <name type="scientific">Imtechella halotolerans K1</name>
    <dbReference type="NCBI Taxonomy" id="946077"/>
    <lineage>
        <taxon>Bacteria</taxon>
        <taxon>Pseudomonadati</taxon>
        <taxon>Bacteroidota</taxon>
        <taxon>Flavobacteriia</taxon>
        <taxon>Flavobacteriales</taxon>
        <taxon>Flavobacteriaceae</taxon>
        <taxon>Imtechella</taxon>
    </lineage>
</organism>
<dbReference type="EMBL" id="AJJU01000005">
    <property type="protein sequence ID" value="EID75384.1"/>
    <property type="molecule type" value="Genomic_DNA"/>
</dbReference>
<feature type="signal peptide" evidence="6">
    <location>
        <begin position="1"/>
        <end position="20"/>
    </location>
</feature>
<dbReference type="InterPro" id="IPR006664">
    <property type="entry name" value="OMP_bac"/>
</dbReference>
<evidence type="ECO:0000256" key="1">
    <source>
        <dbReference type="ARBA" id="ARBA00004442"/>
    </source>
</evidence>
<accession>I0WG68</accession>
<dbReference type="OrthoDB" id="9800869at2"/>
<dbReference type="PANTHER" id="PTHR30329:SF21">
    <property type="entry name" value="LIPOPROTEIN YIAD-RELATED"/>
    <property type="match status" value="1"/>
</dbReference>
<feature type="compositionally biased region" description="Basic residues" evidence="5">
    <location>
        <begin position="62"/>
        <end position="74"/>
    </location>
</feature>
<evidence type="ECO:0000313" key="8">
    <source>
        <dbReference type="EMBL" id="EID75384.1"/>
    </source>
</evidence>
<dbReference type="STRING" id="946077.W5A_06466"/>
<dbReference type="eggNOG" id="COG2885">
    <property type="taxonomic scope" value="Bacteria"/>
</dbReference>
<feature type="domain" description="OmpA-like" evidence="7">
    <location>
        <begin position="321"/>
        <end position="436"/>
    </location>
</feature>
<gene>
    <name evidence="8" type="ORF">W5A_06466</name>
</gene>
<keyword evidence="3" id="KW-0998">Cell outer membrane</keyword>
<dbReference type="PROSITE" id="PS51123">
    <property type="entry name" value="OMPA_2"/>
    <property type="match status" value="1"/>
</dbReference>
<dbReference type="RefSeq" id="WP_008238647.1">
    <property type="nucleotide sequence ID" value="NZ_AJJU01000005.1"/>
</dbReference>
<evidence type="ECO:0000259" key="7">
    <source>
        <dbReference type="PROSITE" id="PS51123"/>
    </source>
</evidence>
<feature type="compositionally biased region" description="Polar residues" evidence="5">
    <location>
        <begin position="416"/>
        <end position="425"/>
    </location>
</feature>
<sequence length="436" mass="48432">MKTTIVFVISVLAFCISSNAQIINPKETTKRKVEERTNNTTDKTIDRGLDKIESGIEGLFKKKDKKQKDKKAKQSKVGDNGYNSPSGNGATPESMPDFSAYEDFDFIPGEKILFFDDFSQNVDGVKPEGWEGLAEISSATDSQTGQKGLSVIHGGGFFPTALKPLPEDFTIEFDVILQPEVANGTLDLRFVQASETNLADPWFTNATQISFSGSSQIPKKGACSIEQKDSQGNIIDRNDAERYFTQWHTDENPRARISISKKGDKASVWINQTKIWDEVSLFDTTTKYKLTFHFGDYFIEDISFMMTNLKIATNAPEVKNDMGKGKFSTANILFDTNSDAIKPQSFSILKDIAQTLKASPEMRIQIIGHTDSDGNADDNLDLSTRRALAVKNVLSNVFDVDVSQYTTEGKGESEPLNKNANASEKAQNRRVEFVKI</sequence>
<evidence type="ECO:0000256" key="5">
    <source>
        <dbReference type="SAM" id="MobiDB-lite"/>
    </source>
</evidence>
<dbReference type="SUPFAM" id="SSF103088">
    <property type="entry name" value="OmpA-like"/>
    <property type="match status" value="1"/>
</dbReference>
<dbReference type="Proteomes" id="UP000005938">
    <property type="component" value="Unassembled WGS sequence"/>
</dbReference>
<feature type="compositionally biased region" description="Polar residues" evidence="5">
    <location>
        <begin position="81"/>
        <end position="91"/>
    </location>
</feature>
<keyword evidence="9" id="KW-1185">Reference proteome</keyword>
<dbReference type="Pfam" id="PF00691">
    <property type="entry name" value="OmpA"/>
    <property type="match status" value="1"/>
</dbReference>
<name>I0WG68_9FLAO</name>
<dbReference type="AlphaFoldDB" id="I0WG68"/>
<evidence type="ECO:0000256" key="4">
    <source>
        <dbReference type="PROSITE-ProRule" id="PRU00473"/>
    </source>
</evidence>
<feature type="region of interest" description="Disordered" evidence="5">
    <location>
        <begin position="62"/>
        <end position="95"/>
    </location>
</feature>
<dbReference type="InterPro" id="IPR036737">
    <property type="entry name" value="OmpA-like_sf"/>
</dbReference>
<dbReference type="Gene3D" id="3.30.1330.60">
    <property type="entry name" value="OmpA-like domain"/>
    <property type="match status" value="1"/>
</dbReference>
<proteinExistence type="predicted"/>
<reference evidence="8 9" key="1">
    <citation type="journal article" date="2012" name="J. Bacteriol.">
        <title>Genome Sequence of the Halotolerant Bacterium Imtechella halotolerans K1T.</title>
        <authorList>
            <person name="Kumar S."/>
            <person name="Vikram S."/>
            <person name="Subramanian S."/>
            <person name="Raghava G.P."/>
            <person name="Pinnaka A.K."/>
        </authorList>
    </citation>
    <scope>NUCLEOTIDE SEQUENCE [LARGE SCALE GENOMIC DNA]</scope>
    <source>
        <strain evidence="8 9">K1</strain>
    </source>
</reference>
<dbReference type="CDD" id="cd07185">
    <property type="entry name" value="OmpA_C-like"/>
    <property type="match status" value="1"/>
</dbReference>
<dbReference type="GO" id="GO:0009279">
    <property type="term" value="C:cell outer membrane"/>
    <property type="evidence" value="ECO:0007669"/>
    <property type="project" value="UniProtKB-SubCell"/>
</dbReference>
<dbReference type="PRINTS" id="PR01021">
    <property type="entry name" value="OMPADOMAIN"/>
</dbReference>
<keyword evidence="6" id="KW-0732">Signal</keyword>
<evidence type="ECO:0000256" key="2">
    <source>
        <dbReference type="ARBA" id="ARBA00023136"/>
    </source>
</evidence>
<feature type="region of interest" description="Disordered" evidence="5">
    <location>
        <begin position="406"/>
        <end position="430"/>
    </location>
</feature>
<protein>
    <submittedName>
        <fullName evidence="8">OmpA/MotB domain-containing protein</fullName>
    </submittedName>
</protein>
<keyword evidence="2 4" id="KW-0472">Membrane</keyword>
<evidence type="ECO:0000256" key="3">
    <source>
        <dbReference type="ARBA" id="ARBA00023237"/>
    </source>
</evidence>
<dbReference type="InterPro" id="IPR006665">
    <property type="entry name" value="OmpA-like"/>
</dbReference>
<dbReference type="InterPro" id="IPR050330">
    <property type="entry name" value="Bact_OuterMem_StrucFunc"/>
</dbReference>
<comment type="caution">
    <text evidence="8">The sequence shown here is derived from an EMBL/GenBank/DDBJ whole genome shotgun (WGS) entry which is preliminary data.</text>
</comment>
<evidence type="ECO:0000256" key="6">
    <source>
        <dbReference type="SAM" id="SignalP"/>
    </source>
</evidence>
<dbReference type="PANTHER" id="PTHR30329">
    <property type="entry name" value="STATOR ELEMENT OF FLAGELLAR MOTOR COMPLEX"/>
    <property type="match status" value="1"/>
</dbReference>
<comment type="subcellular location">
    <subcellularLocation>
        <location evidence="1">Cell outer membrane</location>
    </subcellularLocation>
</comment>
<evidence type="ECO:0000313" key="9">
    <source>
        <dbReference type="Proteomes" id="UP000005938"/>
    </source>
</evidence>
<feature type="chain" id="PRO_5003636131" evidence="6">
    <location>
        <begin position="21"/>
        <end position="436"/>
    </location>
</feature>